<protein>
    <submittedName>
        <fullName evidence="1">Uncharacterized protein</fullName>
    </submittedName>
</protein>
<gene>
    <name evidence="1" type="ORF">GWI33_020310</name>
</gene>
<evidence type="ECO:0000313" key="1">
    <source>
        <dbReference type="EMBL" id="KAF7266277.1"/>
    </source>
</evidence>
<organism evidence="1 2">
    <name type="scientific">Rhynchophorus ferrugineus</name>
    <name type="common">Red palm weevil</name>
    <name type="synonym">Curculio ferrugineus</name>
    <dbReference type="NCBI Taxonomy" id="354439"/>
    <lineage>
        <taxon>Eukaryota</taxon>
        <taxon>Metazoa</taxon>
        <taxon>Ecdysozoa</taxon>
        <taxon>Arthropoda</taxon>
        <taxon>Hexapoda</taxon>
        <taxon>Insecta</taxon>
        <taxon>Pterygota</taxon>
        <taxon>Neoptera</taxon>
        <taxon>Endopterygota</taxon>
        <taxon>Coleoptera</taxon>
        <taxon>Polyphaga</taxon>
        <taxon>Cucujiformia</taxon>
        <taxon>Curculionidae</taxon>
        <taxon>Dryophthorinae</taxon>
        <taxon>Rhynchophorus</taxon>
    </lineage>
</organism>
<comment type="caution">
    <text evidence="1">The sequence shown here is derived from an EMBL/GenBank/DDBJ whole genome shotgun (WGS) entry which is preliminary data.</text>
</comment>
<dbReference type="EMBL" id="JAACXV010014549">
    <property type="protein sequence ID" value="KAF7266277.1"/>
    <property type="molecule type" value="Genomic_DNA"/>
</dbReference>
<name>A0A834I3H1_RHYFE</name>
<dbReference type="Proteomes" id="UP000625711">
    <property type="component" value="Unassembled WGS sequence"/>
</dbReference>
<evidence type="ECO:0000313" key="2">
    <source>
        <dbReference type="Proteomes" id="UP000625711"/>
    </source>
</evidence>
<accession>A0A834I3H1</accession>
<reference evidence="1" key="1">
    <citation type="submission" date="2020-08" db="EMBL/GenBank/DDBJ databases">
        <title>Genome sequencing and assembly of the red palm weevil Rhynchophorus ferrugineus.</title>
        <authorList>
            <person name="Dias G.B."/>
            <person name="Bergman C.M."/>
            <person name="Manee M."/>
        </authorList>
    </citation>
    <scope>NUCLEOTIDE SEQUENCE</scope>
    <source>
        <strain evidence="1">AA-2017</strain>
        <tissue evidence="1">Whole larva</tissue>
    </source>
</reference>
<dbReference type="AlphaFoldDB" id="A0A834I3H1"/>
<sequence length="68" mass="7898">MRVCATKYLLKDDIDFQVVCWTLPLPPFLLAVPQQFRPQMDNTERIPTDLFGTTSFKIALKSLTTYPY</sequence>
<proteinExistence type="predicted"/>
<keyword evidence="2" id="KW-1185">Reference proteome</keyword>